<dbReference type="OrthoDB" id="5084290at2"/>
<dbReference type="SMART" id="SM00257">
    <property type="entry name" value="LysM"/>
    <property type="match status" value="1"/>
</dbReference>
<dbReference type="InterPro" id="IPR018392">
    <property type="entry name" value="LysM"/>
</dbReference>
<feature type="transmembrane region" description="Helical" evidence="1">
    <location>
        <begin position="36"/>
        <end position="57"/>
    </location>
</feature>
<evidence type="ECO:0000259" key="2">
    <source>
        <dbReference type="PROSITE" id="PS51782"/>
    </source>
</evidence>
<protein>
    <recommendedName>
        <fullName evidence="2">LysM domain-containing protein</fullName>
    </recommendedName>
</protein>
<gene>
    <name evidence="3" type="ORF">DCE93_05750</name>
</gene>
<name>A0A2S0WV73_9MICO</name>
<keyword evidence="1" id="KW-0812">Transmembrane</keyword>
<organism evidence="3 4">
    <name type="scientific">Agromyces badenianii</name>
    <dbReference type="NCBI Taxonomy" id="2080742"/>
    <lineage>
        <taxon>Bacteria</taxon>
        <taxon>Bacillati</taxon>
        <taxon>Actinomycetota</taxon>
        <taxon>Actinomycetes</taxon>
        <taxon>Micrococcales</taxon>
        <taxon>Microbacteriaceae</taxon>
        <taxon>Agromyces</taxon>
    </lineage>
</organism>
<keyword evidence="1" id="KW-0472">Membrane</keyword>
<keyword evidence="1" id="KW-1133">Transmembrane helix</keyword>
<dbReference type="InterPro" id="IPR036779">
    <property type="entry name" value="LysM_dom_sf"/>
</dbReference>
<evidence type="ECO:0000256" key="1">
    <source>
        <dbReference type="SAM" id="Phobius"/>
    </source>
</evidence>
<dbReference type="CDD" id="cd00118">
    <property type="entry name" value="LysM"/>
    <property type="match status" value="1"/>
</dbReference>
<evidence type="ECO:0000313" key="3">
    <source>
        <dbReference type="EMBL" id="AWB95222.1"/>
    </source>
</evidence>
<dbReference type="Proteomes" id="UP000244729">
    <property type="component" value="Chromosome"/>
</dbReference>
<keyword evidence="4" id="KW-1185">Reference proteome</keyword>
<dbReference type="EMBL" id="CP028913">
    <property type="protein sequence ID" value="AWB95222.1"/>
    <property type="molecule type" value="Genomic_DNA"/>
</dbReference>
<accession>A0A2S0WV73</accession>
<proteinExistence type="predicted"/>
<dbReference type="RefSeq" id="WP_108595039.1">
    <property type="nucleotide sequence ID" value="NZ_CP028913.1"/>
</dbReference>
<sequence>MSAVIATTGFQAPGVRQEPASAATRTRLRLTRRGRIVFTGLAAVPLVIWAFVVVLGAGTAAADIESSGVSFEYTTVGEGDSLWAIAESIDPNADARDVIDEIMRLNGLDDAVVEPGQRLALPVVP</sequence>
<feature type="domain" description="LysM" evidence="2">
    <location>
        <begin position="72"/>
        <end position="121"/>
    </location>
</feature>
<dbReference type="KEGG" id="agm:DCE93_05750"/>
<dbReference type="PROSITE" id="PS51782">
    <property type="entry name" value="LYSM"/>
    <property type="match status" value="1"/>
</dbReference>
<reference evidence="3 4" key="1">
    <citation type="submission" date="2018-04" db="EMBL/GenBank/DDBJ databases">
        <authorList>
            <person name="Li J."/>
        </authorList>
    </citation>
    <scope>NUCLEOTIDE SEQUENCE [LARGE SCALE GENOMIC DNA]</scope>
    <source>
        <strain evidence="4">30A</strain>
    </source>
</reference>
<dbReference type="SUPFAM" id="SSF54106">
    <property type="entry name" value="LysM domain"/>
    <property type="match status" value="1"/>
</dbReference>
<dbReference type="Pfam" id="PF01476">
    <property type="entry name" value="LysM"/>
    <property type="match status" value="1"/>
</dbReference>
<evidence type="ECO:0000313" key="4">
    <source>
        <dbReference type="Proteomes" id="UP000244729"/>
    </source>
</evidence>
<dbReference type="AlphaFoldDB" id="A0A2S0WV73"/>
<dbReference type="Gene3D" id="3.10.350.10">
    <property type="entry name" value="LysM domain"/>
    <property type="match status" value="1"/>
</dbReference>